<gene>
    <name evidence="12" type="ordered locus">MSWAN_0215</name>
</gene>
<dbReference type="GO" id="GO:0008654">
    <property type="term" value="P:phospholipid biosynthetic process"/>
    <property type="evidence" value="ECO:0007669"/>
    <property type="project" value="UniProtKB-KW"/>
</dbReference>
<evidence type="ECO:0000256" key="9">
    <source>
        <dbReference type="ARBA" id="ARBA00023209"/>
    </source>
</evidence>
<feature type="transmembrane region" description="Helical" evidence="11">
    <location>
        <begin position="182"/>
        <end position="204"/>
    </location>
</feature>
<dbReference type="eggNOG" id="arCOG00671">
    <property type="taxonomic scope" value="Archaea"/>
</dbReference>
<dbReference type="GO" id="GO:0016020">
    <property type="term" value="C:membrane"/>
    <property type="evidence" value="ECO:0007669"/>
    <property type="project" value="UniProtKB-SubCell"/>
</dbReference>
<dbReference type="GO" id="GO:0016780">
    <property type="term" value="F:phosphotransferase activity, for other substituted phosphate groups"/>
    <property type="evidence" value="ECO:0007669"/>
    <property type="project" value="InterPro"/>
</dbReference>
<dbReference type="Proteomes" id="UP000009231">
    <property type="component" value="Chromosome"/>
</dbReference>
<sequence length="239" mass="25941">MNMKNYISYADLVSIGNASFGFLSILMVVNGNLIFSAMFMLVAVIFDSLDGWVARKTKRDDEFGFGKNIDSLSDVISFGVAPGMLLYSACVSYSIPYLNIVVGLLIVICGILRLARFNVLTDSINGVGEKFVGLPIPSTALILGSFYLSGIFRMDVALVIMAVISVLMVSTVEYPKFKKTKFVAAGSVLIVLTCLPPNILSVIANLPAKLLFVAALMYLLAVPFMDLYAKLHRSGPNVR</sequence>
<evidence type="ECO:0000313" key="13">
    <source>
        <dbReference type="Proteomes" id="UP000009231"/>
    </source>
</evidence>
<evidence type="ECO:0000256" key="8">
    <source>
        <dbReference type="ARBA" id="ARBA00023136"/>
    </source>
</evidence>
<dbReference type="HOGENOM" id="CLU_049944_3_1_2"/>
<accession>F6D1N3</accession>
<keyword evidence="6 11" id="KW-1133">Transmembrane helix</keyword>
<evidence type="ECO:0000256" key="1">
    <source>
        <dbReference type="ARBA" id="ARBA00004141"/>
    </source>
</evidence>
<keyword evidence="4" id="KW-0808">Transferase</keyword>
<dbReference type="NCBIfam" id="TIGR00473">
    <property type="entry name" value="pssA"/>
    <property type="match status" value="1"/>
</dbReference>
<evidence type="ECO:0000256" key="4">
    <source>
        <dbReference type="ARBA" id="ARBA00022679"/>
    </source>
</evidence>
<reference evidence="12 13" key="1">
    <citation type="journal article" date="2014" name="Int. J. Syst. Evol. Microbiol.">
        <title>Methanobacterium paludis sp. nov. and a novel strain of Methanobacterium lacus isolated from northern peatlands.</title>
        <authorList>
            <person name="Cadillo-Quiroz H."/>
            <person name="Brauer S.L."/>
            <person name="Goodson N."/>
            <person name="Yavitt J.B."/>
            <person name="Zinder S.H."/>
        </authorList>
    </citation>
    <scope>NUCLEOTIDE SEQUENCE [LARGE SCALE GENOMIC DNA]</scope>
    <source>
        <strain evidence="13">DSM 25820 / JCM 18151 / SWAN1</strain>
    </source>
</reference>
<organism evidence="12 13">
    <name type="scientific">Methanobacterium paludis (strain DSM 25820 / JCM 18151 / SWAN1)</name>
    <dbReference type="NCBI Taxonomy" id="868131"/>
    <lineage>
        <taxon>Archaea</taxon>
        <taxon>Methanobacteriati</taxon>
        <taxon>Methanobacteriota</taxon>
        <taxon>Methanomada group</taxon>
        <taxon>Methanobacteria</taxon>
        <taxon>Methanobacteriales</taxon>
        <taxon>Methanobacteriaceae</taxon>
        <taxon>Methanobacterium</taxon>
    </lineage>
</organism>
<keyword evidence="3" id="KW-0444">Lipid biosynthesis</keyword>
<dbReference type="EMBL" id="CP002772">
    <property type="protein sequence ID" value="AEG17261.1"/>
    <property type="molecule type" value="Genomic_DNA"/>
</dbReference>
<evidence type="ECO:0000256" key="2">
    <source>
        <dbReference type="ARBA" id="ARBA00010441"/>
    </source>
</evidence>
<keyword evidence="9" id="KW-0594">Phospholipid biosynthesis</keyword>
<keyword evidence="5 11" id="KW-0812">Transmembrane</keyword>
<dbReference type="InterPro" id="IPR043130">
    <property type="entry name" value="CDP-OH_PTrfase_TM_dom"/>
</dbReference>
<dbReference type="OrthoDB" id="221913at2157"/>
<name>F6D1N3_METPW</name>
<evidence type="ECO:0000256" key="3">
    <source>
        <dbReference type="ARBA" id="ARBA00022516"/>
    </source>
</evidence>
<dbReference type="STRING" id="868131.MSWAN_0215"/>
<comment type="similarity">
    <text evidence="2">Belongs to the CDP-alcohol phosphatidyltransferase class-I family.</text>
</comment>
<dbReference type="AlphaFoldDB" id="F6D1N3"/>
<dbReference type="Pfam" id="PF01066">
    <property type="entry name" value="CDP-OH_P_transf"/>
    <property type="match status" value="1"/>
</dbReference>
<proteinExistence type="inferred from homology"/>
<comment type="subcellular location">
    <subcellularLocation>
        <location evidence="1">Membrane</location>
        <topology evidence="1">Multi-pass membrane protein</topology>
    </subcellularLocation>
</comment>
<keyword evidence="8 11" id="KW-0472">Membrane</keyword>
<keyword evidence="13" id="KW-1185">Reference proteome</keyword>
<dbReference type="InterPro" id="IPR000462">
    <property type="entry name" value="CDP-OH_P_trans"/>
</dbReference>
<feature type="transmembrane region" description="Helical" evidence="11">
    <location>
        <begin position="131"/>
        <end position="150"/>
    </location>
</feature>
<dbReference type="NCBIfam" id="NF038087">
    <property type="entry name" value="arch_ser_synth"/>
    <property type="match status" value="1"/>
</dbReference>
<feature type="transmembrane region" description="Helical" evidence="11">
    <location>
        <begin position="101"/>
        <end position="119"/>
    </location>
</feature>
<feature type="transmembrane region" description="Helical" evidence="11">
    <location>
        <begin position="210"/>
        <end position="229"/>
    </location>
</feature>
<evidence type="ECO:0000256" key="6">
    <source>
        <dbReference type="ARBA" id="ARBA00022989"/>
    </source>
</evidence>
<keyword evidence="7" id="KW-0443">Lipid metabolism</keyword>
<evidence type="ECO:0000313" key="12">
    <source>
        <dbReference type="EMBL" id="AEG17261.1"/>
    </source>
</evidence>
<keyword evidence="10" id="KW-1208">Phospholipid metabolism</keyword>
<dbReference type="Gene3D" id="1.20.120.1760">
    <property type="match status" value="1"/>
</dbReference>
<evidence type="ECO:0000256" key="5">
    <source>
        <dbReference type="ARBA" id="ARBA00022692"/>
    </source>
</evidence>
<evidence type="ECO:0000256" key="11">
    <source>
        <dbReference type="SAM" id="Phobius"/>
    </source>
</evidence>
<dbReference type="KEGG" id="mew:MSWAN_0215"/>
<evidence type="ECO:0000256" key="7">
    <source>
        <dbReference type="ARBA" id="ARBA00023098"/>
    </source>
</evidence>
<evidence type="ECO:0000256" key="10">
    <source>
        <dbReference type="ARBA" id="ARBA00023264"/>
    </source>
</evidence>
<dbReference type="InterPro" id="IPR004533">
    <property type="entry name" value="CDP-diaglyc--ser_O-PTrfase"/>
</dbReference>
<feature type="transmembrane region" description="Helical" evidence="11">
    <location>
        <begin position="156"/>
        <end position="175"/>
    </location>
</feature>
<protein>
    <submittedName>
        <fullName evidence="12">CDP-diacylglycerol/serine O-phosphatidyltransferase</fullName>
    </submittedName>
</protein>